<evidence type="ECO:0000313" key="3">
    <source>
        <dbReference type="Proteomes" id="UP000004508"/>
    </source>
</evidence>
<keyword evidence="3" id="KW-1185">Reference proteome</keyword>
<feature type="region of interest" description="Disordered" evidence="1">
    <location>
        <begin position="83"/>
        <end position="107"/>
    </location>
</feature>
<dbReference type="Pfam" id="PF07592">
    <property type="entry name" value="DDE_Tnp_ISAZ013"/>
    <property type="match status" value="1"/>
</dbReference>
<organism evidence="2 3">
    <name type="scientific">Ktedonobacter racemifer DSM 44963</name>
    <dbReference type="NCBI Taxonomy" id="485913"/>
    <lineage>
        <taxon>Bacteria</taxon>
        <taxon>Bacillati</taxon>
        <taxon>Chloroflexota</taxon>
        <taxon>Ktedonobacteria</taxon>
        <taxon>Ktedonobacterales</taxon>
        <taxon>Ktedonobacteraceae</taxon>
        <taxon>Ktedonobacter</taxon>
    </lineage>
</organism>
<evidence type="ECO:0000313" key="2">
    <source>
        <dbReference type="EMBL" id="EFH89443.1"/>
    </source>
</evidence>
<dbReference type="InterPro" id="IPR011518">
    <property type="entry name" value="Transposase_36"/>
</dbReference>
<evidence type="ECO:0008006" key="4">
    <source>
        <dbReference type="Google" id="ProtNLM"/>
    </source>
</evidence>
<dbReference type="Proteomes" id="UP000004508">
    <property type="component" value="Unassembled WGS sequence"/>
</dbReference>
<name>D6TJ36_KTERA</name>
<dbReference type="NCBIfam" id="NF033519">
    <property type="entry name" value="transpos_ISAzo13"/>
    <property type="match status" value="1"/>
</dbReference>
<dbReference type="STRING" id="485913.Krac_11000"/>
<reference evidence="2 3" key="1">
    <citation type="journal article" date="2011" name="Stand. Genomic Sci.">
        <title>Non-contiguous finished genome sequence and contextual data of the filamentous soil bacterium Ktedonobacter racemifer type strain (SOSP1-21).</title>
        <authorList>
            <person name="Chang Y.J."/>
            <person name="Land M."/>
            <person name="Hauser L."/>
            <person name="Chertkov O."/>
            <person name="Del Rio T.G."/>
            <person name="Nolan M."/>
            <person name="Copeland A."/>
            <person name="Tice H."/>
            <person name="Cheng J.F."/>
            <person name="Lucas S."/>
            <person name="Han C."/>
            <person name="Goodwin L."/>
            <person name="Pitluck S."/>
            <person name="Ivanova N."/>
            <person name="Ovchinikova G."/>
            <person name="Pati A."/>
            <person name="Chen A."/>
            <person name="Palaniappan K."/>
            <person name="Mavromatis K."/>
            <person name="Liolios K."/>
            <person name="Brettin T."/>
            <person name="Fiebig A."/>
            <person name="Rohde M."/>
            <person name="Abt B."/>
            <person name="Goker M."/>
            <person name="Detter J.C."/>
            <person name="Woyke T."/>
            <person name="Bristow J."/>
            <person name="Eisen J.A."/>
            <person name="Markowitz V."/>
            <person name="Hugenholtz P."/>
            <person name="Kyrpides N.C."/>
            <person name="Klenk H.P."/>
            <person name="Lapidus A."/>
        </authorList>
    </citation>
    <scope>NUCLEOTIDE SEQUENCE [LARGE SCALE GENOMIC DNA]</scope>
    <source>
        <strain evidence="3">DSM 44963</strain>
    </source>
</reference>
<proteinExistence type="predicted"/>
<dbReference type="eggNOG" id="COG1609">
    <property type="taxonomic scope" value="Bacteria"/>
</dbReference>
<dbReference type="EMBL" id="ADVG01000001">
    <property type="protein sequence ID" value="EFH89443.1"/>
    <property type="molecule type" value="Genomic_DNA"/>
</dbReference>
<accession>D6TJ36</accession>
<gene>
    <name evidence="2" type="ORF">Krac_11000</name>
</gene>
<evidence type="ECO:0000256" key="1">
    <source>
        <dbReference type="SAM" id="MobiDB-lite"/>
    </source>
</evidence>
<dbReference type="AlphaFoldDB" id="D6TJ36"/>
<dbReference type="InParanoid" id="D6TJ36"/>
<comment type="caution">
    <text evidence="2">The sequence shown here is derived from an EMBL/GenBank/DDBJ whole genome shotgun (WGS) entry which is preliminary data.</text>
</comment>
<sequence>MSRPEVHQCECLHCQQETSYPDQELHRQMNLLLSRLDEQQRRWYVAVESNRLGAGEDRLLAQITGLDEKTIQRGRKELAGELAERPEQHVRLPGAGRPRAEKKDPALESTLDGLVQPETAGNPMSAQKWVRSSLRHLSQRLEDMGHPASPPTVGRLLRKLGYSLRVNVKKQEASAAHPDRQQQFEVIQGQKQVFQAAGWPIISVDTKKKELIGNFKNAGRAWGQEAEAVNVHDFPHDALMRAVPYGIYDVSSKCGSVYVGSSADTPEFAVTALARWWEEEGQQRFPTAKELLILADAGGSNGCRSRSFKLHLQEQLSDCYGLSVTVCHYPTGCSKWNPIEHRLFSQISLNWAGKPLRSLDTMLNYIRGTTTQTGLTVRAACLDATFEKGQKVSDDQMQQLNVEHHSVCRQWNYTIRPRLAVFSEAAHTSEPI</sequence>
<protein>
    <recommendedName>
        <fullName evidence="4">Rhodopirellula transposase family protein</fullName>
    </recommendedName>
</protein>